<dbReference type="Proteomes" id="UP000234950">
    <property type="component" value="Unassembled WGS sequence"/>
</dbReference>
<comment type="caution">
    <text evidence="1">The sequence shown here is derived from an EMBL/GenBank/DDBJ whole genome shotgun (WGS) entry which is preliminary data.</text>
</comment>
<gene>
    <name evidence="1" type="ORF">CVD27_00200</name>
</gene>
<evidence type="ECO:0000313" key="1">
    <source>
        <dbReference type="EMBL" id="PLS10361.1"/>
    </source>
</evidence>
<protein>
    <submittedName>
        <fullName evidence="1">DUF1871 domain-containing protein</fullName>
    </submittedName>
</protein>
<organism evidence="1 2">
    <name type="scientific">Neobacillus cucumis</name>
    <dbReference type="NCBI Taxonomy" id="1740721"/>
    <lineage>
        <taxon>Bacteria</taxon>
        <taxon>Bacillati</taxon>
        <taxon>Bacillota</taxon>
        <taxon>Bacilli</taxon>
        <taxon>Bacillales</taxon>
        <taxon>Bacillaceae</taxon>
        <taxon>Neobacillus</taxon>
    </lineage>
</organism>
<dbReference type="SUPFAM" id="SSF116922">
    <property type="entry name" value="YugE-like"/>
    <property type="match status" value="1"/>
</dbReference>
<dbReference type="Pfam" id="PF08958">
    <property type="entry name" value="DUF1871"/>
    <property type="match status" value="1"/>
</dbReference>
<dbReference type="OrthoDB" id="2353632at2"/>
<reference evidence="1 2" key="1">
    <citation type="submission" date="2017-11" db="EMBL/GenBank/DDBJ databases">
        <title>Comparitive Functional Genomics of Dry Heat Resistant strains isolated from the Viking Spacecraft.</title>
        <authorList>
            <person name="Seuylemezian A."/>
            <person name="Cooper K."/>
            <person name="Vaishampayan P."/>
        </authorList>
    </citation>
    <scope>NUCLEOTIDE SEQUENCE [LARGE SCALE GENOMIC DNA]</scope>
    <source>
        <strain evidence="1 2">V32-6</strain>
    </source>
</reference>
<evidence type="ECO:0000313" key="2">
    <source>
        <dbReference type="Proteomes" id="UP000234950"/>
    </source>
</evidence>
<dbReference type="AlphaFoldDB" id="A0A2N5HXV1"/>
<dbReference type="RefSeq" id="WP_085131422.1">
    <property type="nucleotide sequence ID" value="NZ_PGVE01000003.1"/>
</dbReference>
<dbReference type="EMBL" id="PGVE01000003">
    <property type="protein sequence ID" value="PLS10361.1"/>
    <property type="molecule type" value="Genomic_DNA"/>
</dbReference>
<dbReference type="InterPro" id="IPR015053">
    <property type="entry name" value="DUF1871"/>
</dbReference>
<dbReference type="Gene3D" id="1.10.340.20">
    <property type="entry name" value="Apc36109-like domain"/>
    <property type="match status" value="1"/>
</dbReference>
<keyword evidence="2" id="KW-1185">Reference proteome</keyword>
<accession>A0A2N5HXV1</accession>
<proteinExistence type="predicted"/>
<dbReference type="InterPro" id="IPR023162">
    <property type="entry name" value="Apc36109-like_dom_sf"/>
</dbReference>
<name>A0A2N5HXV1_9BACI</name>
<sequence>MQTIEMNKKAVSLLKQWDPFQEGEYAYNVEITEIVKELHCVDHPADLAKYIRDVYEHTHEIWIPLENCMDISYKLIAVKYEAKSIVQY</sequence>